<dbReference type="PANTHER" id="PTHR11785">
    <property type="entry name" value="AMINO ACID TRANSPORTER"/>
    <property type="match status" value="1"/>
</dbReference>
<evidence type="ECO:0000256" key="2">
    <source>
        <dbReference type="ARBA" id="ARBA00007040"/>
    </source>
</evidence>
<feature type="transmembrane region" description="Helical" evidence="8">
    <location>
        <begin position="222"/>
        <end position="240"/>
    </location>
</feature>
<feature type="transmembrane region" description="Helical" evidence="8">
    <location>
        <begin position="420"/>
        <end position="440"/>
    </location>
</feature>
<feature type="transmembrane region" description="Helical" evidence="8">
    <location>
        <begin position="67"/>
        <end position="90"/>
    </location>
</feature>
<feature type="transmembrane region" description="Helical" evidence="8">
    <location>
        <begin position="355"/>
        <end position="378"/>
    </location>
</feature>
<dbReference type="FunFam" id="1.20.1740.10:FF:000003">
    <property type="entry name" value="Y+L amino acid transporter 1 isoform X1"/>
    <property type="match status" value="1"/>
</dbReference>
<feature type="transmembrane region" description="Helical" evidence="8">
    <location>
        <begin position="384"/>
        <end position="408"/>
    </location>
</feature>
<comment type="caution">
    <text evidence="9">The sequence shown here is derived from an EMBL/GenBank/DDBJ whole genome shotgun (WGS) entry which is preliminary data.</text>
</comment>
<dbReference type="Pfam" id="PF13520">
    <property type="entry name" value="AA_permease_2"/>
    <property type="match status" value="1"/>
</dbReference>
<dbReference type="InterPro" id="IPR002293">
    <property type="entry name" value="AA/rel_permease1"/>
</dbReference>
<feature type="transmembrane region" description="Helical" evidence="8">
    <location>
        <begin position="36"/>
        <end position="55"/>
    </location>
</feature>
<proteinExistence type="inferred from homology"/>
<evidence type="ECO:0000256" key="7">
    <source>
        <dbReference type="ARBA" id="ARBA00023136"/>
    </source>
</evidence>
<evidence type="ECO:0000256" key="6">
    <source>
        <dbReference type="ARBA" id="ARBA00022989"/>
    </source>
</evidence>
<evidence type="ECO:0000256" key="1">
    <source>
        <dbReference type="ARBA" id="ARBA00004651"/>
    </source>
</evidence>
<evidence type="ECO:0000313" key="9">
    <source>
        <dbReference type="EMBL" id="KAI1722360.1"/>
    </source>
</evidence>
<reference evidence="9" key="1">
    <citation type="submission" date="2022-01" db="EMBL/GenBank/DDBJ databases">
        <title>Genome Sequence Resource for Two Populations of Ditylenchus destructor, the Migratory Endoparasitic Phytonematode.</title>
        <authorList>
            <person name="Zhang H."/>
            <person name="Lin R."/>
            <person name="Xie B."/>
        </authorList>
    </citation>
    <scope>NUCLEOTIDE SEQUENCE</scope>
    <source>
        <strain evidence="9">BazhouSP</strain>
    </source>
</reference>
<keyword evidence="5 8" id="KW-0812">Transmembrane</keyword>
<comment type="similarity">
    <text evidence="2">Belongs to the amino acid-polyamine-organocation (APC) superfamily. L-type amino acid transporter (LAT) (TC 2.A.3.8) family.</text>
</comment>
<evidence type="ECO:0000256" key="4">
    <source>
        <dbReference type="ARBA" id="ARBA00022475"/>
    </source>
</evidence>
<sequence>MNSIDNTKLLPNGESELRKTGGESGSHVHLKRRISLFNGCAIIMGVIVGSGIFISPKGVLVHAQTPFLSIVIWTLCGLYSTLGALCYAELGTTIAKTGGDYAYIAAAFGPLPAFVFLWIVLIIVNPTSNALVALTFSKYVLQPFLESCHTDIPIQLIAACLIAFLTAVNCYNVKWAMHTQNISTVTKVVALIGVILAGIYYFNAADDSLYMDEFMGSSGSWSPAHMAIGFYSGVFSFSGWNYLNFVTEEIINPYKNLPRAIYISLPLVTLIYVLANLAYFAALTTEEILASDAVAITFISKIFGPASFMAQFVAPALVAISCIGGLNGIIFTASRMPFAGARDGQLPELFAMISLRYYTPTPSLLFLGITSIAMLLFSDSLYALINYLAFAESAIVTTAVAGLLYLRITRPDLDRPIKMCLAIPVIFLLMCLYILFVPLVLSPKELIIALGLIATGIPVYFLFVYNKPKTINHSDVVNGPWVTFSHTIQKLLLCVVGEEKILM</sequence>
<evidence type="ECO:0000256" key="5">
    <source>
        <dbReference type="ARBA" id="ARBA00022692"/>
    </source>
</evidence>
<dbReference type="PANTHER" id="PTHR11785:SF528">
    <property type="entry name" value="AMINO ACID TRANSPORTER PROTEIN JHI-21"/>
    <property type="match status" value="1"/>
</dbReference>
<dbReference type="InterPro" id="IPR050598">
    <property type="entry name" value="AminoAcid_Transporter"/>
</dbReference>
<name>A0AAD4R4R7_9BILA</name>
<dbReference type="GO" id="GO:0015179">
    <property type="term" value="F:L-amino acid transmembrane transporter activity"/>
    <property type="evidence" value="ECO:0007669"/>
    <property type="project" value="TreeGrafter"/>
</dbReference>
<evidence type="ECO:0000313" key="10">
    <source>
        <dbReference type="Proteomes" id="UP001201812"/>
    </source>
</evidence>
<feature type="transmembrane region" description="Helical" evidence="8">
    <location>
        <begin position="184"/>
        <end position="202"/>
    </location>
</feature>
<feature type="transmembrane region" description="Helical" evidence="8">
    <location>
        <begin position="261"/>
        <end position="282"/>
    </location>
</feature>
<dbReference type="AlphaFoldDB" id="A0AAD4R4R7"/>
<comment type="subcellular location">
    <subcellularLocation>
        <location evidence="1">Cell membrane</location>
        <topology evidence="1">Multi-pass membrane protein</topology>
    </subcellularLocation>
</comment>
<feature type="transmembrane region" description="Helical" evidence="8">
    <location>
        <begin position="312"/>
        <end position="334"/>
    </location>
</feature>
<gene>
    <name evidence="9" type="ORF">DdX_04674</name>
</gene>
<keyword evidence="10" id="KW-1185">Reference proteome</keyword>
<keyword evidence="4" id="KW-1003">Cell membrane</keyword>
<evidence type="ECO:0000256" key="8">
    <source>
        <dbReference type="SAM" id="Phobius"/>
    </source>
</evidence>
<protein>
    <submittedName>
        <fullName evidence="9">Amino acid permease domain-containing protein</fullName>
    </submittedName>
</protein>
<dbReference type="Gene3D" id="1.20.1740.10">
    <property type="entry name" value="Amino acid/polyamine transporter I"/>
    <property type="match status" value="1"/>
</dbReference>
<dbReference type="EMBL" id="JAKKPZ010000004">
    <property type="protein sequence ID" value="KAI1722360.1"/>
    <property type="molecule type" value="Genomic_DNA"/>
</dbReference>
<keyword evidence="6 8" id="KW-1133">Transmembrane helix</keyword>
<dbReference type="PIRSF" id="PIRSF006060">
    <property type="entry name" value="AA_transporter"/>
    <property type="match status" value="1"/>
</dbReference>
<dbReference type="Proteomes" id="UP001201812">
    <property type="component" value="Unassembled WGS sequence"/>
</dbReference>
<feature type="transmembrane region" description="Helical" evidence="8">
    <location>
        <begin position="446"/>
        <end position="465"/>
    </location>
</feature>
<feature type="transmembrane region" description="Helical" evidence="8">
    <location>
        <begin position="102"/>
        <end position="124"/>
    </location>
</feature>
<organism evidence="9 10">
    <name type="scientific">Ditylenchus destructor</name>
    <dbReference type="NCBI Taxonomy" id="166010"/>
    <lineage>
        <taxon>Eukaryota</taxon>
        <taxon>Metazoa</taxon>
        <taxon>Ecdysozoa</taxon>
        <taxon>Nematoda</taxon>
        <taxon>Chromadorea</taxon>
        <taxon>Rhabditida</taxon>
        <taxon>Tylenchina</taxon>
        <taxon>Tylenchomorpha</taxon>
        <taxon>Sphaerularioidea</taxon>
        <taxon>Anguinidae</taxon>
        <taxon>Anguininae</taxon>
        <taxon>Ditylenchus</taxon>
    </lineage>
</organism>
<accession>A0AAD4R4R7</accession>
<dbReference type="GO" id="GO:0005886">
    <property type="term" value="C:plasma membrane"/>
    <property type="evidence" value="ECO:0007669"/>
    <property type="project" value="UniProtKB-SubCell"/>
</dbReference>
<keyword evidence="7 8" id="KW-0472">Membrane</keyword>
<keyword evidence="3" id="KW-0813">Transport</keyword>
<feature type="transmembrane region" description="Helical" evidence="8">
    <location>
        <begin position="152"/>
        <end position="172"/>
    </location>
</feature>
<evidence type="ECO:0000256" key="3">
    <source>
        <dbReference type="ARBA" id="ARBA00022448"/>
    </source>
</evidence>